<dbReference type="AlphaFoldDB" id="A0A075MSL7"/>
<dbReference type="InterPro" id="IPR036390">
    <property type="entry name" value="WH_DNA-bd_sf"/>
</dbReference>
<dbReference type="eggNOG" id="arCOG01055">
    <property type="taxonomic scope" value="Archaea"/>
</dbReference>
<feature type="domain" description="ArnR1-like winged helix-turn-helix" evidence="1">
    <location>
        <begin position="7"/>
        <end position="88"/>
    </location>
</feature>
<protein>
    <submittedName>
        <fullName evidence="2">Putative transcriptional regulator</fullName>
    </submittedName>
</protein>
<dbReference type="HOGENOM" id="CLU_159725_0_1_2"/>
<dbReference type="KEGG" id="nev:NTE_02069"/>
<gene>
    <name evidence="2" type="ORF">NTE_02069</name>
</gene>
<dbReference type="Proteomes" id="UP000028194">
    <property type="component" value="Chromosome"/>
</dbReference>
<evidence type="ECO:0000313" key="2">
    <source>
        <dbReference type="EMBL" id="AIF84125.1"/>
    </source>
</evidence>
<dbReference type="GeneID" id="41597804"/>
<dbReference type="OrthoDB" id="140255at2157"/>
<dbReference type="InterPro" id="IPR038723">
    <property type="entry name" value="ArnR1-like_HTH"/>
</dbReference>
<dbReference type="SUPFAM" id="SSF46785">
    <property type="entry name" value="Winged helix' DNA-binding domain"/>
    <property type="match status" value="1"/>
</dbReference>
<name>A0A075MSL7_9ARCH</name>
<dbReference type="Pfam" id="PF14947">
    <property type="entry name" value="HTH_45"/>
    <property type="match status" value="1"/>
</dbReference>
<sequence length="106" mass="12171">MKRTNNRTRFEIIRDILDLCLVPQKKTHIMSRANLSYEQTNYYLAVLIENGLLENGRREGVSDLRHKQYANTTEKGRKVLQALASTIEATDSIFATRLTTKLQAMA</sequence>
<evidence type="ECO:0000259" key="1">
    <source>
        <dbReference type="Pfam" id="PF14947"/>
    </source>
</evidence>
<dbReference type="EMBL" id="CP007174">
    <property type="protein sequence ID" value="AIF84125.1"/>
    <property type="molecule type" value="Genomic_DNA"/>
</dbReference>
<proteinExistence type="predicted"/>
<dbReference type="RefSeq" id="WP_148700757.1">
    <property type="nucleotide sequence ID" value="NZ_CP007174.1"/>
</dbReference>
<accession>A0A075MSL7</accession>
<organism evidence="2 3">
    <name type="scientific">Candidatus Nitrososphaera evergladensis SR1</name>
    <dbReference type="NCBI Taxonomy" id="1459636"/>
    <lineage>
        <taxon>Archaea</taxon>
        <taxon>Nitrososphaerota</taxon>
        <taxon>Nitrososphaeria</taxon>
        <taxon>Nitrososphaerales</taxon>
        <taxon>Nitrososphaeraceae</taxon>
        <taxon>Nitrososphaera</taxon>
    </lineage>
</organism>
<evidence type="ECO:0000313" key="3">
    <source>
        <dbReference type="Proteomes" id="UP000028194"/>
    </source>
</evidence>
<keyword evidence="3" id="KW-1185">Reference proteome</keyword>
<dbReference type="InterPro" id="IPR036388">
    <property type="entry name" value="WH-like_DNA-bd_sf"/>
</dbReference>
<reference evidence="2 3" key="1">
    <citation type="journal article" date="2014" name="PLoS ONE">
        <title>Genome Sequence of Candidatus Nitrososphaera evergladensis from Group I.1b Enriched from Everglades Soil Reveals Novel Genomic Features of the Ammonia-Oxidizing Archaea.</title>
        <authorList>
            <person name="Zhalnina K.V."/>
            <person name="Dias R."/>
            <person name="Leonard M.T."/>
            <person name="Dorr de Quadros P."/>
            <person name="Camargo F.A."/>
            <person name="Drew J.C."/>
            <person name="Farmerie W.G."/>
            <person name="Daroub S.H."/>
            <person name="Triplett E.W."/>
        </authorList>
    </citation>
    <scope>NUCLEOTIDE SEQUENCE [LARGE SCALE GENOMIC DNA]</scope>
    <source>
        <strain evidence="2 3">SR1</strain>
    </source>
</reference>
<dbReference type="Gene3D" id="1.10.10.10">
    <property type="entry name" value="Winged helix-like DNA-binding domain superfamily/Winged helix DNA-binding domain"/>
    <property type="match status" value="1"/>
</dbReference>